<proteinExistence type="predicted"/>
<keyword evidence="2" id="KW-1185">Reference proteome</keyword>
<protein>
    <submittedName>
        <fullName evidence="1">Uncharacterized protein</fullName>
    </submittedName>
</protein>
<dbReference type="Proteomes" id="UP000502004">
    <property type="component" value="Chromosome"/>
</dbReference>
<name>A0AAE7CQJ8_9GAMM</name>
<dbReference type="EMBL" id="CP038241">
    <property type="protein sequence ID" value="QIV95429.1"/>
    <property type="molecule type" value="Genomic_DNA"/>
</dbReference>
<sequence length="230" mass="26865">MNLVTQYNEHGETMSKFCWLAAAVNFLIIKKGLHKNLVLNQMRNAITSSNFDFKENFLKYIKDGISMSDNNFKTDFITLLNKTFGLKITLFEPNEKFNKMVLKEKIAFIKANEFILLGNNNLGGMVSRYHAFLLMNGYFYEQYDRPFITNGFDDSSKNYSKCRHGAKLCHARGILHEALEGDIYGDIYLLPTSNYKILTPYWRSSHYYRNDFSSDDEFVLVTTEMLDFFK</sequence>
<evidence type="ECO:0000313" key="1">
    <source>
        <dbReference type="EMBL" id="QIV95429.1"/>
    </source>
</evidence>
<evidence type="ECO:0000313" key="2">
    <source>
        <dbReference type="Proteomes" id="UP000502004"/>
    </source>
</evidence>
<reference evidence="1 2" key="1">
    <citation type="submission" date="2019-03" db="EMBL/GenBank/DDBJ databases">
        <title>Complete Genome Sequence of Allofrancisella inopinata Strain SYSU YG23 Isolated from Water-Cooling Systems in China.</title>
        <authorList>
            <person name="Ohrman C."/>
            <person name="Uneklint I."/>
            <person name="Sjodin A."/>
        </authorList>
    </citation>
    <scope>NUCLEOTIDE SEQUENCE [LARGE SCALE GENOMIC DNA]</scope>
    <source>
        <strain evidence="1 2">SYSU YG23</strain>
    </source>
</reference>
<dbReference type="KEGG" id="aii:E4K63_00680"/>
<dbReference type="RefSeq" id="WP_133942263.1">
    <property type="nucleotide sequence ID" value="NZ_CP038241.1"/>
</dbReference>
<dbReference type="AlphaFoldDB" id="A0AAE7CQJ8"/>
<gene>
    <name evidence="1" type="ORF">E4K63_00680</name>
</gene>
<organism evidence="1 2">
    <name type="scientific">Allofrancisella inopinata</name>
    <dbReference type="NCBI Taxonomy" id="1085647"/>
    <lineage>
        <taxon>Bacteria</taxon>
        <taxon>Pseudomonadati</taxon>
        <taxon>Pseudomonadota</taxon>
        <taxon>Gammaproteobacteria</taxon>
        <taxon>Thiotrichales</taxon>
        <taxon>Francisellaceae</taxon>
        <taxon>Allofrancisella</taxon>
    </lineage>
</organism>
<accession>A0AAE7CQJ8</accession>